<comment type="caution">
    <text evidence="6">Lacks conserved residue(s) required for the propagation of feature annotation.</text>
</comment>
<dbReference type="PROSITE" id="PS01209">
    <property type="entry name" value="LDLRA_1"/>
    <property type="match status" value="1"/>
</dbReference>
<feature type="disulfide bond" evidence="6">
    <location>
        <begin position="88"/>
        <end position="106"/>
    </location>
</feature>
<evidence type="ECO:0000313" key="9">
    <source>
        <dbReference type="EMBL" id="LAC26414.1"/>
    </source>
</evidence>
<keyword evidence="4 6" id="KW-1015">Disulfide bond</keyword>
<dbReference type="InterPro" id="IPR009003">
    <property type="entry name" value="Peptidase_S1_PA"/>
</dbReference>
<dbReference type="Pfam" id="PF00089">
    <property type="entry name" value="Trypsin"/>
    <property type="match status" value="1"/>
</dbReference>
<keyword evidence="5" id="KW-0325">Glycoprotein</keyword>
<dbReference type="PROSITE" id="PS50240">
    <property type="entry name" value="TRYPSIN_DOM"/>
    <property type="match status" value="1"/>
</dbReference>
<proteinExistence type="evidence at transcript level"/>
<dbReference type="AlphaFoldDB" id="A0A6A7G7N2"/>
<evidence type="ECO:0000256" key="5">
    <source>
        <dbReference type="ARBA" id="ARBA00023180"/>
    </source>
</evidence>
<dbReference type="PANTHER" id="PTHR24252:SF7">
    <property type="entry name" value="HYALIN"/>
    <property type="match status" value="1"/>
</dbReference>
<dbReference type="InterPro" id="IPR001254">
    <property type="entry name" value="Trypsin_dom"/>
</dbReference>
<dbReference type="EMBL" id="IACT01007296">
    <property type="protein sequence ID" value="LAC26414.1"/>
    <property type="molecule type" value="mRNA"/>
</dbReference>
<dbReference type="FunFam" id="2.40.10.10:FF:000054">
    <property type="entry name" value="Complement C1r subcomponent"/>
    <property type="match status" value="1"/>
</dbReference>
<dbReference type="PROSITE" id="PS00135">
    <property type="entry name" value="TRYPSIN_SER"/>
    <property type="match status" value="1"/>
</dbReference>
<dbReference type="GO" id="GO:0006508">
    <property type="term" value="P:proteolysis"/>
    <property type="evidence" value="ECO:0007669"/>
    <property type="project" value="InterPro"/>
</dbReference>
<dbReference type="GO" id="GO:0004252">
    <property type="term" value="F:serine-type endopeptidase activity"/>
    <property type="evidence" value="ECO:0007669"/>
    <property type="project" value="InterPro"/>
</dbReference>
<protein>
    <submittedName>
        <fullName evidence="9">Enteropeptidase-like</fullName>
    </submittedName>
</protein>
<dbReference type="InterPro" id="IPR023415">
    <property type="entry name" value="LDLR_class-A_CS"/>
</dbReference>
<dbReference type="CDD" id="cd00112">
    <property type="entry name" value="LDLa"/>
    <property type="match status" value="1"/>
</dbReference>
<dbReference type="InterPro" id="IPR036055">
    <property type="entry name" value="LDL_receptor-like_sf"/>
</dbReference>
<evidence type="ECO:0000256" key="3">
    <source>
        <dbReference type="ARBA" id="ARBA00022729"/>
    </source>
</evidence>
<dbReference type="Gene3D" id="2.40.10.10">
    <property type="entry name" value="Trypsin-like serine proteases"/>
    <property type="match status" value="1"/>
</dbReference>
<accession>A0A6A7G7N2</accession>
<name>A0A6A7G7N2_9CRUS</name>
<comment type="subcellular location">
    <subcellularLocation>
        <location evidence="1">Secreted</location>
    </subcellularLocation>
</comment>
<dbReference type="SMART" id="SM00192">
    <property type="entry name" value="LDLa"/>
    <property type="match status" value="1"/>
</dbReference>
<reference evidence="9" key="1">
    <citation type="submission" date="2017-11" db="EMBL/GenBank/DDBJ databases">
        <title>The sensing device of the deep-sea amphipod.</title>
        <authorList>
            <person name="Kobayashi H."/>
            <person name="Nagahama T."/>
            <person name="Arai W."/>
            <person name="Sasagawa Y."/>
            <person name="Umeda M."/>
            <person name="Hayashi T."/>
            <person name="Nikaido I."/>
            <person name="Watanabe H."/>
            <person name="Oguri K."/>
            <person name="Kitazato H."/>
            <person name="Fujioka K."/>
            <person name="Kido Y."/>
            <person name="Takami H."/>
        </authorList>
    </citation>
    <scope>NUCLEOTIDE SEQUENCE</scope>
    <source>
        <tissue evidence="9">Whole body</tissue>
    </source>
</reference>
<sequence length="147" mass="15649">MFCAGYIRGGRDACLGDSGGPLMCQEGDGRWVLAGVTSNGYGCARPNRPGVYTKVASYGDWIQQVLTLSHNRHVVPVRHSPCIDGFRCPMGQCVPSSSVCDGHADCADGSDETGCRRGRSYARENRDPGLESVGGGNARPSTRRVGR</sequence>
<feature type="region of interest" description="Disordered" evidence="7">
    <location>
        <begin position="107"/>
        <end position="147"/>
    </location>
</feature>
<keyword evidence="3" id="KW-0732">Signal</keyword>
<evidence type="ECO:0000256" key="4">
    <source>
        <dbReference type="ARBA" id="ARBA00023157"/>
    </source>
</evidence>
<feature type="domain" description="Peptidase S1" evidence="8">
    <location>
        <begin position="1"/>
        <end position="67"/>
    </location>
</feature>
<dbReference type="PANTHER" id="PTHR24252">
    <property type="entry name" value="ACROSIN-RELATED"/>
    <property type="match status" value="1"/>
</dbReference>
<evidence type="ECO:0000256" key="7">
    <source>
        <dbReference type="SAM" id="MobiDB-lite"/>
    </source>
</evidence>
<dbReference type="SUPFAM" id="SSF50494">
    <property type="entry name" value="Trypsin-like serine proteases"/>
    <property type="match status" value="1"/>
</dbReference>
<keyword evidence="2" id="KW-0964">Secreted</keyword>
<dbReference type="InterPro" id="IPR043504">
    <property type="entry name" value="Peptidase_S1_PA_chymotrypsin"/>
</dbReference>
<dbReference type="InterPro" id="IPR002172">
    <property type="entry name" value="LDrepeatLR_classA_rpt"/>
</dbReference>
<evidence type="ECO:0000256" key="1">
    <source>
        <dbReference type="ARBA" id="ARBA00004613"/>
    </source>
</evidence>
<evidence type="ECO:0000259" key="8">
    <source>
        <dbReference type="PROSITE" id="PS50240"/>
    </source>
</evidence>
<dbReference type="SUPFAM" id="SSF57424">
    <property type="entry name" value="LDL receptor-like module"/>
    <property type="match status" value="1"/>
</dbReference>
<evidence type="ECO:0000256" key="2">
    <source>
        <dbReference type="ARBA" id="ARBA00022525"/>
    </source>
</evidence>
<dbReference type="Pfam" id="PF00057">
    <property type="entry name" value="Ldl_recept_a"/>
    <property type="match status" value="1"/>
</dbReference>
<evidence type="ECO:0000256" key="6">
    <source>
        <dbReference type="PROSITE-ProRule" id="PRU00124"/>
    </source>
</evidence>
<organism evidence="9">
    <name type="scientific">Hirondellea gigas</name>
    <dbReference type="NCBI Taxonomy" id="1518452"/>
    <lineage>
        <taxon>Eukaryota</taxon>
        <taxon>Metazoa</taxon>
        <taxon>Ecdysozoa</taxon>
        <taxon>Arthropoda</taxon>
        <taxon>Crustacea</taxon>
        <taxon>Multicrustacea</taxon>
        <taxon>Malacostraca</taxon>
        <taxon>Eumalacostraca</taxon>
        <taxon>Peracarida</taxon>
        <taxon>Amphipoda</taxon>
        <taxon>Amphilochidea</taxon>
        <taxon>Lysianassida</taxon>
        <taxon>Lysianassidira</taxon>
        <taxon>Lysianassoidea</taxon>
        <taxon>Lysianassidae</taxon>
        <taxon>Hirondellea</taxon>
    </lineage>
</organism>
<dbReference type="PROSITE" id="PS50068">
    <property type="entry name" value="LDLRA_2"/>
    <property type="match status" value="1"/>
</dbReference>
<dbReference type="InterPro" id="IPR033116">
    <property type="entry name" value="TRYPSIN_SER"/>
</dbReference>
<dbReference type="Gene3D" id="4.10.400.10">
    <property type="entry name" value="Low-density Lipoprotein Receptor"/>
    <property type="match status" value="1"/>
</dbReference>
<feature type="disulfide bond" evidence="6">
    <location>
        <begin position="100"/>
        <end position="115"/>
    </location>
</feature>
<dbReference type="GO" id="GO:0005576">
    <property type="term" value="C:extracellular region"/>
    <property type="evidence" value="ECO:0007669"/>
    <property type="project" value="UniProtKB-SubCell"/>
</dbReference>